<keyword evidence="4" id="KW-1185">Reference proteome</keyword>
<dbReference type="InterPro" id="IPR038664">
    <property type="entry name" value="Gar1/Naf1_Cbf5-bd_sf"/>
</dbReference>
<reference evidence="2 3" key="1">
    <citation type="journal article" date="2015" name="Stand. Genomic Sci.">
        <title>Genomic Encyclopedia of Bacterial and Archaeal Type Strains, Phase III: the genomes of soil and plant-associated and newly described type strains.</title>
        <authorList>
            <person name="Whitman W.B."/>
            <person name="Woyke T."/>
            <person name="Klenk H.P."/>
            <person name="Zhou Y."/>
            <person name="Lilburn T.G."/>
            <person name="Beck B.J."/>
            <person name="De Vos P."/>
            <person name="Vandamme P."/>
            <person name="Eisen J.A."/>
            <person name="Garrity G."/>
            <person name="Hugenholtz P."/>
            <person name="Kyrpides N.C."/>
        </authorList>
    </citation>
    <scope>NUCLEOTIDE SEQUENCE [LARGE SCALE GENOMIC DNA]</scope>
    <source>
        <strain evidence="2 3">CGMCC 1.10124</strain>
    </source>
</reference>
<gene>
    <name evidence="2" type="ORF">ATH50_0063</name>
    <name evidence="1" type="ORF">DU502_07795</name>
</gene>
<accession>A0A3M0E9R4</accession>
<evidence type="ECO:0000313" key="2">
    <source>
        <dbReference type="EMBL" id="RMB24980.1"/>
    </source>
</evidence>
<dbReference type="EMBL" id="CP034145">
    <property type="protein sequence ID" value="AZH25285.1"/>
    <property type="molecule type" value="Genomic_DNA"/>
</dbReference>
<dbReference type="Gene3D" id="2.40.10.230">
    <property type="entry name" value="Probable tRNA pseudouridine synthase domain"/>
    <property type="match status" value="1"/>
</dbReference>
<evidence type="ECO:0000313" key="3">
    <source>
        <dbReference type="Proteomes" id="UP000277326"/>
    </source>
</evidence>
<reference evidence="1 4" key="2">
    <citation type="submission" date="2018-07" db="EMBL/GenBank/DDBJ databases">
        <title>Genome sequences of Haloplanus aerogenes JCM 16430T.</title>
        <authorList>
            <person name="Kim Y.B."/>
            <person name="Roh S.W."/>
        </authorList>
    </citation>
    <scope>NUCLEOTIDE SEQUENCE [LARGE SCALE GENOMIC DNA]</scope>
    <source>
        <strain evidence="1 4">JCM 16430</strain>
    </source>
</reference>
<sequence>MYRLGTVTRTAQGLAIVRCDEGADAPDIGLTAVDESLSGVGRVVDVFGPVDRPYLAVSPADRVRLPDLLGTKLYAR</sequence>
<name>A0A3M0E9R4_9EURY</name>
<evidence type="ECO:0000313" key="4">
    <source>
        <dbReference type="Proteomes" id="UP000282007"/>
    </source>
</evidence>
<dbReference type="Proteomes" id="UP000277326">
    <property type="component" value="Unassembled WGS sequence"/>
</dbReference>
<dbReference type="GO" id="GO:0001522">
    <property type="term" value="P:pseudouridine synthesis"/>
    <property type="evidence" value="ECO:0007669"/>
    <property type="project" value="InterPro"/>
</dbReference>
<dbReference type="InterPro" id="IPR007504">
    <property type="entry name" value="H/ACA_rnp_Gar1/Naf1"/>
</dbReference>
<dbReference type="Pfam" id="PF04410">
    <property type="entry name" value="Gar1"/>
    <property type="match status" value="1"/>
</dbReference>
<organism evidence="2 3">
    <name type="scientific">Haloplanus aerogenes</name>
    <dbReference type="NCBI Taxonomy" id="660522"/>
    <lineage>
        <taxon>Archaea</taxon>
        <taxon>Methanobacteriati</taxon>
        <taxon>Methanobacteriota</taxon>
        <taxon>Stenosarchaea group</taxon>
        <taxon>Halobacteria</taxon>
        <taxon>Halobacteriales</taxon>
        <taxon>Haloferacaceae</taxon>
        <taxon>Haloplanus</taxon>
    </lineage>
</organism>
<proteinExistence type="predicted"/>
<dbReference type="InterPro" id="IPR009000">
    <property type="entry name" value="Transl_B-barrel_sf"/>
</dbReference>
<dbReference type="RefSeq" id="WP_121918827.1">
    <property type="nucleotide sequence ID" value="NZ_CP034145.1"/>
</dbReference>
<evidence type="ECO:0000313" key="1">
    <source>
        <dbReference type="EMBL" id="AZH25285.1"/>
    </source>
</evidence>
<dbReference type="GeneID" id="38471179"/>
<protein>
    <submittedName>
        <fullName evidence="1">H/ACA RNA-protein complex component Gar1</fullName>
    </submittedName>
    <submittedName>
        <fullName evidence="2">RNA-binding protein</fullName>
    </submittedName>
</protein>
<dbReference type="Proteomes" id="UP000282007">
    <property type="component" value="Chromosome"/>
</dbReference>
<dbReference type="OrthoDB" id="60264at2157"/>
<dbReference type="SUPFAM" id="SSF50447">
    <property type="entry name" value="Translation proteins"/>
    <property type="match status" value="1"/>
</dbReference>
<dbReference type="KEGG" id="haer:DU502_07795"/>
<dbReference type="AlphaFoldDB" id="A0A3M0E9R4"/>
<dbReference type="EMBL" id="REFS01000001">
    <property type="protein sequence ID" value="RMB24980.1"/>
    <property type="molecule type" value="Genomic_DNA"/>
</dbReference>
<reference evidence="2" key="3">
    <citation type="submission" date="2018-10" db="EMBL/GenBank/DDBJ databases">
        <authorList>
            <person name="Whitman W."/>
            <person name="Huntemann M."/>
            <person name="Clum A."/>
            <person name="Pillay M."/>
            <person name="Palaniappan K."/>
            <person name="Varghese N."/>
            <person name="Mikhailova N."/>
            <person name="Stamatis D."/>
            <person name="Reddy T."/>
            <person name="Daum C."/>
            <person name="Shapiro N."/>
            <person name="Ivanova N."/>
            <person name="Kyrpides N."/>
            <person name="Woyke T."/>
        </authorList>
    </citation>
    <scope>NUCLEOTIDE SEQUENCE</scope>
    <source>
        <strain evidence="2">CGMCC 1.10124</strain>
    </source>
</reference>
<dbReference type="GO" id="GO:0042254">
    <property type="term" value="P:ribosome biogenesis"/>
    <property type="evidence" value="ECO:0007669"/>
    <property type="project" value="InterPro"/>
</dbReference>
<dbReference type="NCBIfam" id="NF009628">
    <property type="entry name" value="PRK13149.1-2"/>
    <property type="match status" value="1"/>
</dbReference>